<evidence type="ECO:0000313" key="3">
    <source>
        <dbReference type="Proteomes" id="UP001500728"/>
    </source>
</evidence>
<dbReference type="InterPro" id="IPR008949">
    <property type="entry name" value="Isoprenoid_synthase_dom_sf"/>
</dbReference>
<proteinExistence type="predicted"/>
<dbReference type="Proteomes" id="UP001500728">
    <property type="component" value="Unassembled WGS sequence"/>
</dbReference>
<gene>
    <name evidence="2" type="ORF">GCM10010469_35210</name>
</gene>
<dbReference type="EMBL" id="BAAAUW010000015">
    <property type="protein sequence ID" value="GAA3265041.1"/>
    <property type="molecule type" value="Genomic_DNA"/>
</dbReference>
<feature type="compositionally biased region" description="Basic residues" evidence="1">
    <location>
        <begin position="97"/>
        <end position="109"/>
    </location>
</feature>
<evidence type="ECO:0000256" key="1">
    <source>
        <dbReference type="SAM" id="MobiDB-lite"/>
    </source>
</evidence>
<reference evidence="3" key="1">
    <citation type="journal article" date="2019" name="Int. J. Syst. Evol. Microbiol.">
        <title>The Global Catalogue of Microorganisms (GCM) 10K type strain sequencing project: providing services to taxonomists for standard genome sequencing and annotation.</title>
        <authorList>
            <consortium name="The Broad Institute Genomics Platform"/>
            <consortium name="The Broad Institute Genome Sequencing Center for Infectious Disease"/>
            <person name="Wu L."/>
            <person name="Ma J."/>
        </authorList>
    </citation>
    <scope>NUCLEOTIDE SEQUENCE [LARGE SCALE GENOMIC DNA]</scope>
    <source>
        <strain evidence="3">JCM 9381</strain>
    </source>
</reference>
<comment type="caution">
    <text evidence="2">The sequence shown here is derived from an EMBL/GenBank/DDBJ whole genome shotgun (WGS) entry which is preliminary data.</text>
</comment>
<feature type="region of interest" description="Disordered" evidence="1">
    <location>
        <begin position="84"/>
        <end position="119"/>
    </location>
</feature>
<name>A0ABP6R588_9ACTN</name>
<organism evidence="2 3">
    <name type="scientific">Streptomyces labedae</name>
    <dbReference type="NCBI Taxonomy" id="285569"/>
    <lineage>
        <taxon>Bacteria</taxon>
        <taxon>Bacillati</taxon>
        <taxon>Actinomycetota</taxon>
        <taxon>Actinomycetes</taxon>
        <taxon>Kitasatosporales</taxon>
        <taxon>Streptomycetaceae</taxon>
        <taxon>Streptomyces</taxon>
    </lineage>
</organism>
<evidence type="ECO:0000313" key="2">
    <source>
        <dbReference type="EMBL" id="GAA3265041.1"/>
    </source>
</evidence>
<keyword evidence="3" id="KW-1185">Reference proteome</keyword>
<dbReference type="Gene3D" id="1.10.600.10">
    <property type="entry name" value="Farnesyl Diphosphate Synthase"/>
    <property type="match status" value="1"/>
</dbReference>
<accession>A0ABP6R588</accession>
<sequence>MDAAGIREPDLRRGYSAQRESVTRFRRASYLAARLLLPKLVLPHAVATTAVMHYGDNLLDTGPKPQRVAAWTSWEQEVRKAFVGGGSAGTRAGQHSAPHRPAHPPRRPRRDLVRTAGHR</sequence>
<protein>
    <submittedName>
        <fullName evidence="2">Uncharacterized protein</fullName>
    </submittedName>
</protein>